<evidence type="ECO:0000256" key="2">
    <source>
        <dbReference type="ARBA" id="ARBA00022553"/>
    </source>
</evidence>
<comment type="caution">
    <text evidence="14">The sequence shown here is derived from an EMBL/GenBank/DDBJ whole genome shotgun (WGS) entry which is preliminary data.</text>
</comment>
<comment type="subcellular location">
    <subcellularLocation>
        <location evidence="1">Membrane</location>
    </subcellularLocation>
</comment>
<proteinExistence type="predicted"/>
<dbReference type="GO" id="GO:0005524">
    <property type="term" value="F:ATP binding"/>
    <property type="evidence" value="ECO:0007669"/>
    <property type="project" value="UniProtKB-KW"/>
</dbReference>
<evidence type="ECO:0000259" key="13">
    <source>
        <dbReference type="PROSITE" id="PS50011"/>
    </source>
</evidence>
<dbReference type="FunFam" id="3.80.10.10:FF:000234">
    <property type="entry name" value="Probable inactive receptor kinase RLK902"/>
    <property type="match status" value="1"/>
</dbReference>
<dbReference type="Proteomes" id="UP001346149">
    <property type="component" value="Unassembled WGS sequence"/>
</dbReference>
<dbReference type="Gene3D" id="3.80.10.10">
    <property type="entry name" value="Ribonuclease Inhibitor"/>
    <property type="match status" value="2"/>
</dbReference>
<keyword evidence="7" id="KW-0547">Nucleotide-binding</keyword>
<evidence type="ECO:0000256" key="10">
    <source>
        <dbReference type="ARBA" id="ARBA00023136"/>
    </source>
</evidence>
<gene>
    <name evidence="14" type="ORF">SAY86_021910</name>
</gene>
<keyword evidence="3" id="KW-0433">Leucine-rich repeat</keyword>
<dbReference type="Pfam" id="PF08263">
    <property type="entry name" value="LRRNT_2"/>
    <property type="match status" value="1"/>
</dbReference>
<dbReference type="SUPFAM" id="SSF52058">
    <property type="entry name" value="L domain-like"/>
    <property type="match status" value="1"/>
</dbReference>
<dbReference type="FunFam" id="1.10.510.10:FF:000095">
    <property type="entry name" value="protein STRUBBELIG-RECEPTOR FAMILY 8"/>
    <property type="match status" value="1"/>
</dbReference>
<feature type="compositionally biased region" description="Pro residues" evidence="11">
    <location>
        <begin position="265"/>
        <end position="281"/>
    </location>
</feature>
<dbReference type="PANTHER" id="PTHR48010:SF64">
    <property type="entry name" value="PROTEIN KINASE DOMAIN-CONTAINING PROTEIN"/>
    <property type="match status" value="1"/>
</dbReference>
<keyword evidence="10 12" id="KW-0472">Membrane</keyword>
<dbReference type="CDD" id="cd14066">
    <property type="entry name" value="STKc_IRAK"/>
    <property type="match status" value="1"/>
</dbReference>
<evidence type="ECO:0000256" key="6">
    <source>
        <dbReference type="ARBA" id="ARBA00022737"/>
    </source>
</evidence>
<dbReference type="Gene3D" id="1.10.510.10">
    <property type="entry name" value="Transferase(Phosphotransferase) domain 1"/>
    <property type="match status" value="1"/>
</dbReference>
<evidence type="ECO:0000313" key="14">
    <source>
        <dbReference type="EMBL" id="KAK4801423.1"/>
    </source>
</evidence>
<evidence type="ECO:0000256" key="5">
    <source>
        <dbReference type="ARBA" id="ARBA00022729"/>
    </source>
</evidence>
<dbReference type="Pfam" id="PF07714">
    <property type="entry name" value="PK_Tyr_Ser-Thr"/>
    <property type="match status" value="1"/>
</dbReference>
<evidence type="ECO:0000256" key="11">
    <source>
        <dbReference type="SAM" id="MobiDB-lite"/>
    </source>
</evidence>
<dbReference type="GO" id="GO:0016020">
    <property type="term" value="C:membrane"/>
    <property type="evidence" value="ECO:0007669"/>
    <property type="project" value="UniProtKB-SubCell"/>
</dbReference>
<dbReference type="AlphaFoldDB" id="A0AAN7RM41"/>
<evidence type="ECO:0000313" key="15">
    <source>
        <dbReference type="Proteomes" id="UP001346149"/>
    </source>
</evidence>
<dbReference type="InterPro" id="IPR000719">
    <property type="entry name" value="Prot_kinase_dom"/>
</dbReference>
<feature type="region of interest" description="Disordered" evidence="11">
    <location>
        <begin position="259"/>
        <end position="281"/>
    </location>
</feature>
<dbReference type="InterPro" id="IPR050994">
    <property type="entry name" value="At_inactive_RLKs"/>
</dbReference>
<reference evidence="14 15" key="1">
    <citation type="journal article" date="2023" name="Hortic Res">
        <title>Pangenome of water caltrop reveals structural variations and asymmetric subgenome divergence after allopolyploidization.</title>
        <authorList>
            <person name="Zhang X."/>
            <person name="Chen Y."/>
            <person name="Wang L."/>
            <person name="Yuan Y."/>
            <person name="Fang M."/>
            <person name="Shi L."/>
            <person name="Lu R."/>
            <person name="Comes H.P."/>
            <person name="Ma Y."/>
            <person name="Chen Y."/>
            <person name="Huang G."/>
            <person name="Zhou Y."/>
            <person name="Zheng Z."/>
            <person name="Qiu Y."/>
        </authorList>
    </citation>
    <scope>NUCLEOTIDE SEQUENCE [LARGE SCALE GENOMIC DNA]</scope>
    <source>
        <strain evidence="14">F231</strain>
    </source>
</reference>
<dbReference type="Gene3D" id="3.30.200.20">
    <property type="entry name" value="Phosphorylase Kinase, domain 1"/>
    <property type="match status" value="1"/>
</dbReference>
<organism evidence="14 15">
    <name type="scientific">Trapa natans</name>
    <name type="common">Water chestnut</name>
    <dbReference type="NCBI Taxonomy" id="22666"/>
    <lineage>
        <taxon>Eukaryota</taxon>
        <taxon>Viridiplantae</taxon>
        <taxon>Streptophyta</taxon>
        <taxon>Embryophyta</taxon>
        <taxon>Tracheophyta</taxon>
        <taxon>Spermatophyta</taxon>
        <taxon>Magnoliopsida</taxon>
        <taxon>eudicotyledons</taxon>
        <taxon>Gunneridae</taxon>
        <taxon>Pentapetalae</taxon>
        <taxon>rosids</taxon>
        <taxon>malvids</taxon>
        <taxon>Myrtales</taxon>
        <taxon>Lythraceae</taxon>
        <taxon>Trapa</taxon>
    </lineage>
</organism>
<evidence type="ECO:0000256" key="8">
    <source>
        <dbReference type="ARBA" id="ARBA00022840"/>
    </source>
</evidence>
<keyword evidence="6" id="KW-0677">Repeat</keyword>
<keyword evidence="8" id="KW-0067">ATP-binding</keyword>
<keyword evidence="5" id="KW-0732">Signal</keyword>
<dbReference type="InterPro" id="IPR011009">
    <property type="entry name" value="Kinase-like_dom_sf"/>
</dbReference>
<feature type="transmembrane region" description="Helical" evidence="12">
    <location>
        <begin position="291"/>
        <end position="319"/>
    </location>
</feature>
<evidence type="ECO:0000256" key="3">
    <source>
        <dbReference type="ARBA" id="ARBA00022614"/>
    </source>
</evidence>
<dbReference type="FunFam" id="3.30.200.20:FF:000307">
    <property type="entry name" value="pollen receptor-like kinase 1"/>
    <property type="match status" value="1"/>
</dbReference>
<dbReference type="InterPro" id="IPR032675">
    <property type="entry name" value="LRR_dom_sf"/>
</dbReference>
<name>A0AAN7RM41_TRANT</name>
<keyword evidence="15" id="KW-1185">Reference proteome</keyword>
<dbReference type="EMBL" id="JAXQNO010000003">
    <property type="protein sequence ID" value="KAK4801423.1"/>
    <property type="molecule type" value="Genomic_DNA"/>
</dbReference>
<keyword evidence="2" id="KW-0597">Phosphoprotein</keyword>
<sequence length="658" mass="71829">MAYFTERAGDRSIDGGKEQELLLINTTMGQQSTTIHGSSLFLFLIVILLPNINGDINSDQQALLQFASSVPHARRLNWTSASPVCSSWIGVTCDSQGIRVTSLRLPGIGLIGPLPPNTIGKLDGLITLSLRSNRLSGDLPNDVLSLPSLRNIFLQNNIFSGKIPGNLSSSLTVIDLAYNSFSGEIPVTFQNLKQLAILYLQRNSLTGHIPNIDATGLRELDLSYNHLNGSIPSSLQKFSPSSFEGNILLCGTPSRVCPSISTSPSPSPSPSPYLPGSPPPPKLRESLKRKLSIGIIIAIGAGGLLLLCLLLVTLFLCCLKKKKKKKNKGREDGLSAKGKEVRDVKSEEFGSGVQSAENNRLVYFEGCSHSFDLEDLLKASAEVLGKGTCGTTYKAILEEGTTVAVKRLKEIVADKKEFEQQTEIMRRVGNHPNVIPLRAYYYSKDEKLVIYDFMAGGSFSSLLHEGQGTPLDWGSRVKICLGVAKGIAHIHSASGGKFIHGNIKSSNVLLTQDLQGCISEFGLSLMIRSLAVPPRHTGYRAPEVLKTQKPSQKSDIYSFGVLLLETLTGKSPVQSPRREDVFDLPRWVQSVVREEWTAEVFHEELLKDQNIEEELVEMLKIALACVSSVPDSRPTMEEVVKMIEDIPSDSQNFPSTSS</sequence>
<feature type="domain" description="Protein kinase" evidence="13">
    <location>
        <begin position="378"/>
        <end position="646"/>
    </location>
</feature>
<dbReference type="GO" id="GO:0004672">
    <property type="term" value="F:protein kinase activity"/>
    <property type="evidence" value="ECO:0007669"/>
    <property type="project" value="InterPro"/>
</dbReference>
<evidence type="ECO:0000256" key="1">
    <source>
        <dbReference type="ARBA" id="ARBA00004370"/>
    </source>
</evidence>
<evidence type="ECO:0000256" key="12">
    <source>
        <dbReference type="SAM" id="Phobius"/>
    </source>
</evidence>
<evidence type="ECO:0000256" key="7">
    <source>
        <dbReference type="ARBA" id="ARBA00022741"/>
    </source>
</evidence>
<keyword evidence="4 12" id="KW-0812">Transmembrane</keyword>
<dbReference type="InterPro" id="IPR013210">
    <property type="entry name" value="LRR_N_plant-typ"/>
</dbReference>
<evidence type="ECO:0000256" key="9">
    <source>
        <dbReference type="ARBA" id="ARBA00022989"/>
    </source>
</evidence>
<dbReference type="PROSITE" id="PS50011">
    <property type="entry name" value="PROTEIN_KINASE_DOM"/>
    <property type="match status" value="1"/>
</dbReference>
<evidence type="ECO:0000256" key="4">
    <source>
        <dbReference type="ARBA" id="ARBA00022692"/>
    </source>
</evidence>
<dbReference type="PANTHER" id="PTHR48010">
    <property type="entry name" value="OS05G0588300 PROTEIN"/>
    <property type="match status" value="1"/>
</dbReference>
<dbReference type="InterPro" id="IPR001245">
    <property type="entry name" value="Ser-Thr/Tyr_kinase_cat_dom"/>
</dbReference>
<dbReference type="InterPro" id="IPR001611">
    <property type="entry name" value="Leu-rich_rpt"/>
</dbReference>
<keyword evidence="9 12" id="KW-1133">Transmembrane helix</keyword>
<dbReference type="Pfam" id="PF00560">
    <property type="entry name" value="LRR_1"/>
    <property type="match status" value="2"/>
</dbReference>
<accession>A0AAN7RM41</accession>
<dbReference type="SUPFAM" id="SSF56112">
    <property type="entry name" value="Protein kinase-like (PK-like)"/>
    <property type="match status" value="1"/>
</dbReference>
<protein>
    <recommendedName>
        <fullName evidence="13">Protein kinase domain-containing protein</fullName>
    </recommendedName>
</protein>